<dbReference type="Pfam" id="PF08445">
    <property type="entry name" value="FR47"/>
    <property type="match status" value="2"/>
</dbReference>
<dbReference type="PANTHER" id="PTHR20958:SF6">
    <property type="entry name" value="GLYCINE N-ACYLTRANSFERASE-LIKE PROTEIN"/>
    <property type="match status" value="1"/>
</dbReference>
<dbReference type="InterPro" id="IPR053225">
    <property type="entry name" value="Acyl-CoA_N-acyltransferase"/>
</dbReference>
<dbReference type="PANTHER" id="PTHR20958">
    <property type="entry name" value="GLYCINE N-ACYLTRANSFERASE-LIKE PROTEIN"/>
    <property type="match status" value="1"/>
</dbReference>
<evidence type="ECO:0000259" key="1">
    <source>
        <dbReference type="PROSITE" id="PS51186"/>
    </source>
</evidence>
<feature type="domain" description="N-acetyltransferase" evidence="1">
    <location>
        <begin position="1"/>
        <end position="88"/>
    </location>
</feature>
<dbReference type="AlphaFoldDB" id="A0AAN5C8K8"/>
<dbReference type="InterPro" id="IPR000182">
    <property type="entry name" value="GNAT_dom"/>
</dbReference>
<dbReference type="InterPro" id="IPR013653">
    <property type="entry name" value="GCN5-like_dom"/>
</dbReference>
<feature type="non-terminal residue" evidence="2">
    <location>
        <position position="375"/>
    </location>
</feature>
<gene>
    <name evidence="2" type="ORF">PMAYCL1PPCAC_04112</name>
</gene>
<dbReference type="Proteomes" id="UP001328107">
    <property type="component" value="Unassembled WGS sequence"/>
</dbReference>
<dbReference type="SUPFAM" id="SSF55729">
    <property type="entry name" value="Acyl-CoA N-acyltransferases (Nat)"/>
    <property type="match status" value="2"/>
</dbReference>
<sequence length="375" mass="43130">MADPFGQISNLFVMPEYRSRGLGKALEVSIAKEFAKRDQRVFKYVEQHNTSVYEASLRSPHWTLWTIEDQENKKTKKPNFFYFRKFPQMVLIEWDTPDKLKQLREILQRDGRGIPNNLIVDTSITYSIEQRYPVSRLRYFSTEIVGDSTPRYVFIFEENSKAVGFNARAPPSGHDDVILRAALADLIEKFKDRIERDGAVNMMTDQRTKDVFLSLLPTSLPFFVDLSPASTIVVFYMTDEQKGMLQEMDLPSIAGFYADGVDLEKDAKKIHENWIHSPSLESTTARLRHLPASVVRDSTTGEAVSWDMSSPFGQCSNLFTIPAYRGRGLAVLAQLHLAKTFISQGLRPFKYIEISNSRLLNATARHPLWMRWEEE</sequence>
<evidence type="ECO:0000313" key="2">
    <source>
        <dbReference type="EMBL" id="GMR33917.1"/>
    </source>
</evidence>
<evidence type="ECO:0000313" key="3">
    <source>
        <dbReference type="Proteomes" id="UP001328107"/>
    </source>
</evidence>
<dbReference type="InterPro" id="IPR016181">
    <property type="entry name" value="Acyl_CoA_acyltransferase"/>
</dbReference>
<accession>A0AAN5C8K8</accession>
<reference evidence="3" key="1">
    <citation type="submission" date="2022-10" db="EMBL/GenBank/DDBJ databases">
        <title>Genome assembly of Pristionchus species.</title>
        <authorList>
            <person name="Yoshida K."/>
            <person name="Sommer R.J."/>
        </authorList>
    </citation>
    <scope>NUCLEOTIDE SEQUENCE [LARGE SCALE GENOMIC DNA]</scope>
    <source>
        <strain evidence="3">RS5460</strain>
    </source>
</reference>
<dbReference type="Gene3D" id="3.40.630.30">
    <property type="match status" value="2"/>
</dbReference>
<comment type="caution">
    <text evidence="2">The sequence shown here is derived from an EMBL/GenBank/DDBJ whole genome shotgun (WGS) entry which is preliminary data.</text>
</comment>
<dbReference type="PROSITE" id="PS51186">
    <property type="entry name" value="GNAT"/>
    <property type="match status" value="1"/>
</dbReference>
<keyword evidence="3" id="KW-1185">Reference proteome</keyword>
<organism evidence="2 3">
    <name type="scientific">Pristionchus mayeri</name>
    <dbReference type="NCBI Taxonomy" id="1317129"/>
    <lineage>
        <taxon>Eukaryota</taxon>
        <taxon>Metazoa</taxon>
        <taxon>Ecdysozoa</taxon>
        <taxon>Nematoda</taxon>
        <taxon>Chromadorea</taxon>
        <taxon>Rhabditida</taxon>
        <taxon>Rhabditina</taxon>
        <taxon>Diplogasteromorpha</taxon>
        <taxon>Diplogasteroidea</taxon>
        <taxon>Neodiplogasteridae</taxon>
        <taxon>Pristionchus</taxon>
    </lineage>
</organism>
<name>A0AAN5C8K8_9BILA</name>
<dbReference type="GO" id="GO:0016747">
    <property type="term" value="F:acyltransferase activity, transferring groups other than amino-acyl groups"/>
    <property type="evidence" value="ECO:0007669"/>
    <property type="project" value="InterPro"/>
</dbReference>
<protein>
    <recommendedName>
        <fullName evidence="1">N-acetyltransferase domain-containing protein</fullName>
    </recommendedName>
</protein>
<dbReference type="EMBL" id="BTRK01000001">
    <property type="protein sequence ID" value="GMR33917.1"/>
    <property type="molecule type" value="Genomic_DNA"/>
</dbReference>
<dbReference type="CDD" id="cd04301">
    <property type="entry name" value="NAT_SF"/>
    <property type="match status" value="1"/>
</dbReference>
<proteinExistence type="predicted"/>